<dbReference type="Pfam" id="PF03401">
    <property type="entry name" value="TctC"/>
    <property type="match status" value="1"/>
</dbReference>
<organism evidence="3 4">
    <name type="scientific">Paracraurococcus ruber</name>
    <dbReference type="NCBI Taxonomy" id="77675"/>
    <lineage>
        <taxon>Bacteria</taxon>
        <taxon>Pseudomonadati</taxon>
        <taxon>Pseudomonadota</taxon>
        <taxon>Alphaproteobacteria</taxon>
        <taxon>Acetobacterales</taxon>
        <taxon>Roseomonadaceae</taxon>
        <taxon>Paracraurococcus</taxon>
    </lineage>
</organism>
<dbReference type="PANTHER" id="PTHR42928">
    <property type="entry name" value="TRICARBOXYLATE-BINDING PROTEIN"/>
    <property type="match status" value="1"/>
</dbReference>
<dbReference type="PIRSF" id="PIRSF017082">
    <property type="entry name" value="YflP"/>
    <property type="match status" value="1"/>
</dbReference>
<feature type="signal peptide" evidence="2">
    <location>
        <begin position="1"/>
        <end position="22"/>
    </location>
</feature>
<dbReference type="SUPFAM" id="SSF53850">
    <property type="entry name" value="Periplasmic binding protein-like II"/>
    <property type="match status" value="1"/>
</dbReference>
<sequence length="322" mass="33132">MTRGPGRRAALALLAAPALARAQPAWPTRAIRIVVPFAPGGPTDVMARVVAPGLQAALGQPVVIENRAGAGGNVGAAFVARSAPDGTTLLIASTGFVVNASLFRNPGYDPVQDFAPITELGASPNTILARPDSGIASIDDLIARAKATPGGLNLANPGTGSTPHLTAELLRLRAGIEFVQVPHNSAALAVQALLSGTTQVGVAALPPAHAQVKSGTLRALALTGQARWPDLPDVPTMLELGWDGFVSETFQAFLAPAGTPAPILQRLAQETIAVLGVPETKARLLAAGFGLRPQGPDALAKRIAAEVPLWRDLIRRAGLQQE</sequence>
<reference evidence="3 4" key="1">
    <citation type="journal article" date="2020" name="Microorganisms">
        <title>Osmotic Adaptation and Compatible Solute Biosynthesis of Phototrophic Bacteria as Revealed from Genome Analyses.</title>
        <authorList>
            <person name="Imhoff J.F."/>
            <person name="Rahn T."/>
            <person name="Kunzel S."/>
            <person name="Keller A."/>
            <person name="Neulinger S.C."/>
        </authorList>
    </citation>
    <scope>NUCLEOTIDE SEQUENCE [LARGE SCALE GENOMIC DNA]</scope>
    <source>
        <strain evidence="3 4">DSM 15382</strain>
    </source>
</reference>
<keyword evidence="4" id="KW-1185">Reference proteome</keyword>
<keyword evidence="2" id="KW-0732">Signal</keyword>
<evidence type="ECO:0008006" key="5">
    <source>
        <dbReference type="Google" id="ProtNLM"/>
    </source>
</evidence>
<dbReference type="PANTHER" id="PTHR42928:SF5">
    <property type="entry name" value="BLR1237 PROTEIN"/>
    <property type="match status" value="1"/>
</dbReference>
<dbReference type="Gene3D" id="3.40.190.150">
    <property type="entry name" value="Bordetella uptake gene, domain 1"/>
    <property type="match status" value="1"/>
</dbReference>
<dbReference type="Gene3D" id="3.40.190.10">
    <property type="entry name" value="Periplasmic binding protein-like II"/>
    <property type="match status" value="1"/>
</dbReference>
<comment type="caution">
    <text evidence="3">The sequence shown here is derived from an EMBL/GenBank/DDBJ whole genome shotgun (WGS) entry which is preliminary data.</text>
</comment>
<protein>
    <recommendedName>
        <fullName evidence="5">Tripartite-type tricarboxylate transporter, receptor component TctC</fullName>
    </recommendedName>
</protein>
<dbReference type="Proteomes" id="UP000697995">
    <property type="component" value="Unassembled WGS sequence"/>
</dbReference>
<dbReference type="EMBL" id="NRSG01000039">
    <property type="protein sequence ID" value="MBK1658128.1"/>
    <property type="molecule type" value="Genomic_DNA"/>
</dbReference>
<evidence type="ECO:0000313" key="3">
    <source>
        <dbReference type="EMBL" id="MBK1658128.1"/>
    </source>
</evidence>
<evidence type="ECO:0000256" key="1">
    <source>
        <dbReference type="ARBA" id="ARBA00006987"/>
    </source>
</evidence>
<proteinExistence type="inferred from homology"/>
<dbReference type="InterPro" id="IPR005064">
    <property type="entry name" value="BUG"/>
</dbReference>
<dbReference type="InterPro" id="IPR042100">
    <property type="entry name" value="Bug_dom1"/>
</dbReference>
<gene>
    <name evidence="3" type="ORF">CKO45_07785</name>
</gene>
<feature type="chain" id="PRO_5046502125" description="Tripartite-type tricarboxylate transporter, receptor component TctC" evidence="2">
    <location>
        <begin position="23"/>
        <end position="322"/>
    </location>
</feature>
<evidence type="ECO:0000313" key="4">
    <source>
        <dbReference type="Proteomes" id="UP000697995"/>
    </source>
</evidence>
<accession>A0ABS1CUV3</accession>
<comment type="similarity">
    <text evidence="1">Belongs to the UPF0065 (bug) family.</text>
</comment>
<dbReference type="RefSeq" id="WP_133221283.1">
    <property type="nucleotide sequence ID" value="NZ_NRSG01000039.1"/>
</dbReference>
<evidence type="ECO:0000256" key="2">
    <source>
        <dbReference type="SAM" id="SignalP"/>
    </source>
</evidence>
<name>A0ABS1CUV3_9PROT</name>